<gene>
    <name evidence="1" type="ORF">CPB83DRAFT_456490</name>
</gene>
<accession>A0A9P6JN62</accession>
<dbReference type="EMBL" id="MU157870">
    <property type="protein sequence ID" value="KAF9526503.1"/>
    <property type="molecule type" value="Genomic_DNA"/>
</dbReference>
<reference evidence="1" key="1">
    <citation type="submission" date="2020-11" db="EMBL/GenBank/DDBJ databases">
        <authorList>
            <consortium name="DOE Joint Genome Institute"/>
            <person name="Ahrendt S."/>
            <person name="Riley R."/>
            <person name="Andreopoulos W."/>
            <person name="Labutti K."/>
            <person name="Pangilinan J."/>
            <person name="Ruiz-Duenas F.J."/>
            <person name="Barrasa J.M."/>
            <person name="Sanchez-Garcia M."/>
            <person name="Camarero S."/>
            <person name="Miyauchi S."/>
            <person name="Serrano A."/>
            <person name="Linde D."/>
            <person name="Babiker R."/>
            <person name="Drula E."/>
            <person name="Ayuso-Fernandez I."/>
            <person name="Pacheco R."/>
            <person name="Padilla G."/>
            <person name="Ferreira P."/>
            <person name="Barriuso J."/>
            <person name="Kellner H."/>
            <person name="Castanera R."/>
            <person name="Alfaro M."/>
            <person name="Ramirez L."/>
            <person name="Pisabarro A.G."/>
            <person name="Kuo A."/>
            <person name="Tritt A."/>
            <person name="Lipzen A."/>
            <person name="He G."/>
            <person name="Yan M."/>
            <person name="Ng V."/>
            <person name="Cullen D."/>
            <person name="Martin F."/>
            <person name="Rosso M.-N."/>
            <person name="Henrissat B."/>
            <person name="Hibbett D."/>
            <person name="Martinez A.T."/>
            <person name="Grigoriev I.V."/>
        </authorList>
    </citation>
    <scope>NUCLEOTIDE SEQUENCE</scope>
    <source>
        <strain evidence="1">CBS 506.95</strain>
    </source>
</reference>
<protein>
    <submittedName>
        <fullName evidence="1">Uncharacterized protein</fullName>
    </submittedName>
</protein>
<evidence type="ECO:0000313" key="2">
    <source>
        <dbReference type="Proteomes" id="UP000807306"/>
    </source>
</evidence>
<sequence>MELFMFFDRSSFEDATGYEIHYLDRFLPHISFMMPLITRLGIGSNDLTGLWGHLASNRVIWNLPNLEYLHILDKTAWLSDYHDPFPGLSLFDKSPLTHLSANGPFLSRYDLDNPLVDWSKITYICLTETLNTRTRHI</sequence>
<keyword evidence="2" id="KW-1185">Reference proteome</keyword>
<evidence type="ECO:0000313" key="1">
    <source>
        <dbReference type="EMBL" id="KAF9526503.1"/>
    </source>
</evidence>
<organism evidence="1 2">
    <name type="scientific">Crepidotus variabilis</name>
    <dbReference type="NCBI Taxonomy" id="179855"/>
    <lineage>
        <taxon>Eukaryota</taxon>
        <taxon>Fungi</taxon>
        <taxon>Dikarya</taxon>
        <taxon>Basidiomycota</taxon>
        <taxon>Agaricomycotina</taxon>
        <taxon>Agaricomycetes</taxon>
        <taxon>Agaricomycetidae</taxon>
        <taxon>Agaricales</taxon>
        <taxon>Agaricineae</taxon>
        <taxon>Crepidotaceae</taxon>
        <taxon>Crepidotus</taxon>
    </lineage>
</organism>
<dbReference type="Proteomes" id="UP000807306">
    <property type="component" value="Unassembled WGS sequence"/>
</dbReference>
<comment type="caution">
    <text evidence="1">The sequence shown here is derived from an EMBL/GenBank/DDBJ whole genome shotgun (WGS) entry which is preliminary data.</text>
</comment>
<name>A0A9P6JN62_9AGAR</name>
<dbReference type="AlphaFoldDB" id="A0A9P6JN62"/>
<proteinExistence type="predicted"/>